<protein>
    <submittedName>
        <fullName evidence="1">WXG superfamily LXG domain protein</fullName>
    </submittedName>
</protein>
<accession>J4UAZ2</accession>
<name>J4UAZ2_STROR</name>
<dbReference type="EMBL" id="ALJN01000019">
    <property type="protein sequence ID" value="EJP19572.1"/>
    <property type="molecule type" value="Genomic_DNA"/>
</dbReference>
<evidence type="ECO:0000313" key="2">
    <source>
        <dbReference type="Proteomes" id="UP000006745"/>
    </source>
</evidence>
<organism evidence="1 2">
    <name type="scientific">Streptococcus oralis SK304</name>
    <dbReference type="NCBI Taxonomy" id="1161421"/>
    <lineage>
        <taxon>Bacteria</taxon>
        <taxon>Bacillati</taxon>
        <taxon>Bacillota</taxon>
        <taxon>Bacilli</taxon>
        <taxon>Lactobacillales</taxon>
        <taxon>Streptococcaceae</taxon>
        <taxon>Streptococcus</taxon>
    </lineage>
</organism>
<proteinExistence type="predicted"/>
<dbReference type="Proteomes" id="UP000006745">
    <property type="component" value="Unassembled WGS sequence"/>
</dbReference>
<dbReference type="AlphaFoldDB" id="J4UAZ2"/>
<sequence>MTNNLQVANEVTDRLSSGCDYLISSLDSGELSGAAYTAGKGLFTDIIIPCIKKLQEAVDDIQLELT</sequence>
<feature type="non-terminal residue" evidence="1">
    <location>
        <position position="66"/>
    </location>
</feature>
<comment type="caution">
    <text evidence="1">The sequence shown here is derived from an EMBL/GenBank/DDBJ whole genome shotgun (WGS) entry which is preliminary data.</text>
</comment>
<reference evidence="1 2" key="1">
    <citation type="submission" date="2012-07" db="EMBL/GenBank/DDBJ databases">
        <authorList>
            <person name="Durkin A.S."/>
            <person name="McCorrison J."/>
            <person name="Torralba M."/>
            <person name="Gillis M."/>
            <person name="Methe B."/>
            <person name="Sutton G."/>
            <person name="Nelson K.E."/>
        </authorList>
    </citation>
    <scope>NUCLEOTIDE SEQUENCE [LARGE SCALE GENOMIC DNA]</scope>
    <source>
        <strain evidence="1 2">SK304</strain>
    </source>
</reference>
<evidence type="ECO:0000313" key="1">
    <source>
        <dbReference type="EMBL" id="EJP19572.1"/>
    </source>
</evidence>
<gene>
    <name evidence="1" type="ORF">HMPREF1125_1174</name>
</gene>